<sequence length="147" mass="15595">MAQVIARRSVERRGWDGVEIRSAGVSAYRGGEASEGARVVAEWGELSLAEHMTTPLDPESVAWASLILTMGPRHADAAEALGGHGKVWMLTAFSDGGEDTRGPGVRDPFGGDAADYLECFRALEGLVEAALGRVEADFLAPRKEAAQ</sequence>
<dbReference type="SUPFAM" id="SSF52788">
    <property type="entry name" value="Phosphotyrosine protein phosphatases I"/>
    <property type="match status" value="1"/>
</dbReference>
<feature type="domain" description="Phosphotyrosine protein phosphatase I" evidence="1">
    <location>
        <begin position="1"/>
        <end position="133"/>
    </location>
</feature>
<dbReference type="Pfam" id="PF01451">
    <property type="entry name" value="LMWPc"/>
    <property type="match status" value="1"/>
</dbReference>
<gene>
    <name evidence="2" type="ORF">METZ01_LOCUS21723</name>
</gene>
<dbReference type="SMART" id="SM00226">
    <property type="entry name" value="LMWPc"/>
    <property type="match status" value="1"/>
</dbReference>
<proteinExistence type="predicted"/>
<evidence type="ECO:0000313" key="2">
    <source>
        <dbReference type="EMBL" id="SUZ68869.1"/>
    </source>
</evidence>
<protein>
    <recommendedName>
        <fullName evidence="1">Phosphotyrosine protein phosphatase I domain-containing protein</fullName>
    </recommendedName>
</protein>
<dbReference type="EMBL" id="UINC01001046">
    <property type="protein sequence ID" value="SUZ68869.1"/>
    <property type="molecule type" value="Genomic_DNA"/>
</dbReference>
<dbReference type="InterPro" id="IPR023485">
    <property type="entry name" value="Ptyr_pPase"/>
</dbReference>
<reference evidence="2" key="1">
    <citation type="submission" date="2018-05" db="EMBL/GenBank/DDBJ databases">
        <authorList>
            <person name="Lanie J.A."/>
            <person name="Ng W.-L."/>
            <person name="Kazmierczak K.M."/>
            <person name="Andrzejewski T.M."/>
            <person name="Davidsen T.M."/>
            <person name="Wayne K.J."/>
            <person name="Tettelin H."/>
            <person name="Glass J.I."/>
            <person name="Rusch D."/>
            <person name="Podicherti R."/>
            <person name="Tsui H.-C.T."/>
            <person name="Winkler M.E."/>
        </authorList>
    </citation>
    <scope>NUCLEOTIDE SEQUENCE</scope>
</reference>
<name>A0A381PS68_9ZZZZ</name>
<dbReference type="AlphaFoldDB" id="A0A381PS68"/>
<dbReference type="InterPro" id="IPR036196">
    <property type="entry name" value="Ptyr_pPase_sf"/>
</dbReference>
<dbReference type="Gene3D" id="3.40.50.2300">
    <property type="match status" value="1"/>
</dbReference>
<organism evidence="2">
    <name type="scientific">marine metagenome</name>
    <dbReference type="NCBI Taxonomy" id="408172"/>
    <lineage>
        <taxon>unclassified sequences</taxon>
        <taxon>metagenomes</taxon>
        <taxon>ecological metagenomes</taxon>
    </lineage>
</organism>
<accession>A0A381PS68</accession>
<evidence type="ECO:0000259" key="1">
    <source>
        <dbReference type="SMART" id="SM00226"/>
    </source>
</evidence>